<dbReference type="CDD" id="cd13134">
    <property type="entry name" value="MATE_like_8"/>
    <property type="match status" value="1"/>
</dbReference>
<dbReference type="Proteomes" id="UP000070456">
    <property type="component" value="Unassembled WGS sequence"/>
</dbReference>
<keyword evidence="5 7" id="KW-1133">Transmembrane helix</keyword>
<feature type="transmembrane region" description="Helical" evidence="7">
    <location>
        <begin position="237"/>
        <end position="265"/>
    </location>
</feature>
<dbReference type="InterPro" id="IPR048279">
    <property type="entry name" value="MdtK-like"/>
</dbReference>
<feature type="transmembrane region" description="Helical" evidence="7">
    <location>
        <begin position="57"/>
        <end position="80"/>
    </location>
</feature>
<evidence type="ECO:0000256" key="1">
    <source>
        <dbReference type="ARBA" id="ARBA00004651"/>
    </source>
</evidence>
<dbReference type="PANTHER" id="PTHR42925">
    <property type="entry name" value="MULTIDRUG AND TOXIN EFFLUX PROTEIN MATE FAMILY"/>
    <property type="match status" value="1"/>
</dbReference>
<dbReference type="GO" id="GO:0005886">
    <property type="term" value="C:plasma membrane"/>
    <property type="evidence" value="ECO:0007669"/>
    <property type="project" value="UniProtKB-SubCell"/>
</dbReference>
<feature type="transmembrane region" description="Helical" evidence="7">
    <location>
        <begin position="285"/>
        <end position="303"/>
    </location>
</feature>
<evidence type="ECO:0000313" key="9">
    <source>
        <dbReference type="Proteomes" id="UP000070456"/>
    </source>
</evidence>
<feature type="transmembrane region" description="Helical" evidence="7">
    <location>
        <begin position="166"/>
        <end position="185"/>
    </location>
</feature>
<evidence type="ECO:0000256" key="7">
    <source>
        <dbReference type="SAM" id="Phobius"/>
    </source>
</evidence>
<keyword evidence="4 7" id="KW-0812">Transmembrane</keyword>
<evidence type="ECO:0000256" key="2">
    <source>
        <dbReference type="ARBA" id="ARBA00022448"/>
    </source>
</evidence>
<dbReference type="EMBL" id="LOEE01000078">
    <property type="protein sequence ID" value="KXG73748.1"/>
    <property type="molecule type" value="Genomic_DNA"/>
</dbReference>
<comment type="subcellular location">
    <subcellularLocation>
        <location evidence="1">Cell membrane</location>
        <topology evidence="1">Multi-pass membrane protein</topology>
    </subcellularLocation>
</comment>
<sequence length="453" mass="49403">MNPTYLKDKHFYKTMLGIALPIALQNLISSSLNMVDTVMIGRLGETEIAAVGLANQVFFLFILLTFGVNSGCAIFIAQFWGKKDIFNIRRVLGLALISGGMISLSFAAGAFFVPSFILSIFTKDKTVIELGAQYLRIVSFSYFITAISFAYGFASRSIGKAKLPMMVSAVSLLSNTVLNYLLIFGKMGFPAMGLRGAALATLIARSIELFLMLKMIYKDGEVLAGKIKEMLNLDLGFMAKVFQTALPVILNEGFWSLGMVMYSIAYARISTEAIASIQISNTVQNVFMVVAMGLGNSCAVMLGNEIGAGHRKKAISYAATFSILGPVLGAAMGFVLILASPFILSLFKVSPTVYENAHRILILMGLFMAARIFNTILIVGILRSGGDTKFSLFLEMGSVWLLGVPLAFVGAILWKLPVYWVYALISLEELLKASIGLPRVISKKWVRNVVEHM</sequence>
<gene>
    <name evidence="8" type="primary">mdtK</name>
    <name evidence="8" type="ORF">AN619_29130</name>
</gene>
<organism evidence="8 9">
    <name type="scientific">Thermotalea metallivorans</name>
    <dbReference type="NCBI Taxonomy" id="520762"/>
    <lineage>
        <taxon>Bacteria</taxon>
        <taxon>Bacillati</taxon>
        <taxon>Bacillota</taxon>
        <taxon>Clostridia</taxon>
        <taxon>Peptostreptococcales</taxon>
        <taxon>Thermotaleaceae</taxon>
        <taxon>Thermotalea</taxon>
    </lineage>
</organism>
<feature type="transmembrane region" description="Helical" evidence="7">
    <location>
        <begin position="392"/>
        <end position="413"/>
    </location>
</feature>
<feature type="transmembrane region" description="Helical" evidence="7">
    <location>
        <begin position="92"/>
        <end position="121"/>
    </location>
</feature>
<dbReference type="InterPro" id="IPR047135">
    <property type="entry name" value="YsiQ"/>
</dbReference>
<evidence type="ECO:0000313" key="8">
    <source>
        <dbReference type="EMBL" id="KXG73748.1"/>
    </source>
</evidence>
<keyword evidence="6 7" id="KW-0472">Membrane</keyword>
<feature type="transmembrane region" description="Helical" evidence="7">
    <location>
        <begin position="133"/>
        <end position="154"/>
    </location>
</feature>
<dbReference type="NCBIfam" id="TIGR00797">
    <property type="entry name" value="matE"/>
    <property type="match status" value="1"/>
</dbReference>
<dbReference type="Pfam" id="PF01554">
    <property type="entry name" value="MatE"/>
    <property type="match status" value="2"/>
</dbReference>
<dbReference type="GO" id="GO:0015297">
    <property type="term" value="F:antiporter activity"/>
    <property type="evidence" value="ECO:0007669"/>
    <property type="project" value="InterPro"/>
</dbReference>
<evidence type="ECO:0000256" key="5">
    <source>
        <dbReference type="ARBA" id="ARBA00022989"/>
    </source>
</evidence>
<keyword evidence="9" id="KW-1185">Reference proteome</keyword>
<dbReference type="OrthoDB" id="9780160at2"/>
<feature type="transmembrane region" description="Helical" evidence="7">
    <location>
        <begin position="360"/>
        <end position="380"/>
    </location>
</feature>
<dbReference type="RefSeq" id="WP_068557999.1">
    <property type="nucleotide sequence ID" value="NZ_LOEE01000078.1"/>
</dbReference>
<dbReference type="InterPro" id="IPR002528">
    <property type="entry name" value="MATE_fam"/>
</dbReference>
<protein>
    <submittedName>
        <fullName evidence="8">Multidrug resistance protein MdtK</fullName>
    </submittedName>
</protein>
<name>A0A140KZM3_9FIRM</name>
<feature type="transmembrane region" description="Helical" evidence="7">
    <location>
        <begin position="315"/>
        <end position="340"/>
    </location>
</feature>
<evidence type="ECO:0000256" key="3">
    <source>
        <dbReference type="ARBA" id="ARBA00022475"/>
    </source>
</evidence>
<accession>A0A140KZM3</accession>
<proteinExistence type="predicted"/>
<dbReference type="GO" id="GO:0042910">
    <property type="term" value="F:xenobiotic transmembrane transporter activity"/>
    <property type="evidence" value="ECO:0007669"/>
    <property type="project" value="InterPro"/>
</dbReference>
<dbReference type="PIRSF" id="PIRSF006603">
    <property type="entry name" value="DinF"/>
    <property type="match status" value="1"/>
</dbReference>
<evidence type="ECO:0000256" key="4">
    <source>
        <dbReference type="ARBA" id="ARBA00022692"/>
    </source>
</evidence>
<dbReference type="PANTHER" id="PTHR42925:SF2">
    <property type="entry name" value="NA+ DRIVEN MULTIDRUG EFFLUX PUMP"/>
    <property type="match status" value="1"/>
</dbReference>
<keyword evidence="3" id="KW-1003">Cell membrane</keyword>
<comment type="caution">
    <text evidence="8">The sequence shown here is derived from an EMBL/GenBank/DDBJ whole genome shotgun (WGS) entry which is preliminary data.</text>
</comment>
<reference evidence="8 9" key="1">
    <citation type="submission" date="2015-12" db="EMBL/GenBank/DDBJ databases">
        <title>Draft genome sequence of the thermoanaerobe Thermotalea metallivorans, an isolate from the runoff channel of the Great Artesian Basin, Australia.</title>
        <authorList>
            <person name="Patel B.K."/>
        </authorList>
    </citation>
    <scope>NUCLEOTIDE SEQUENCE [LARGE SCALE GENOMIC DNA]</scope>
    <source>
        <strain evidence="8 9">B2-1</strain>
    </source>
</reference>
<dbReference type="STRING" id="520762.AN619_29130"/>
<keyword evidence="2" id="KW-0813">Transport</keyword>
<dbReference type="AlphaFoldDB" id="A0A140KZM3"/>
<evidence type="ECO:0000256" key="6">
    <source>
        <dbReference type="ARBA" id="ARBA00023136"/>
    </source>
</evidence>